<proteinExistence type="predicted"/>
<keyword evidence="2" id="KW-1185">Reference proteome</keyword>
<name>A0ACC2EGP3_DIPCM</name>
<reference evidence="2" key="1">
    <citation type="journal article" date="2024" name="Proc. Natl. Acad. Sci. U.S.A.">
        <title>Extraordinary preservation of gene collinearity over three hundred million years revealed in homosporous lycophytes.</title>
        <authorList>
            <person name="Li C."/>
            <person name="Wickell D."/>
            <person name="Kuo L.Y."/>
            <person name="Chen X."/>
            <person name="Nie B."/>
            <person name="Liao X."/>
            <person name="Peng D."/>
            <person name="Ji J."/>
            <person name="Jenkins J."/>
            <person name="Williams M."/>
            <person name="Shu S."/>
            <person name="Plott C."/>
            <person name="Barry K."/>
            <person name="Rajasekar S."/>
            <person name="Grimwood J."/>
            <person name="Han X."/>
            <person name="Sun S."/>
            <person name="Hou Z."/>
            <person name="He W."/>
            <person name="Dai G."/>
            <person name="Sun C."/>
            <person name="Schmutz J."/>
            <person name="Leebens-Mack J.H."/>
            <person name="Li F.W."/>
            <person name="Wang L."/>
        </authorList>
    </citation>
    <scope>NUCLEOTIDE SEQUENCE [LARGE SCALE GENOMIC DNA]</scope>
    <source>
        <strain evidence="2">cv. PW_Plant_1</strain>
    </source>
</reference>
<accession>A0ACC2EGP3</accession>
<dbReference type="Proteomes" id="UP001162992">
    <property type="component" value="Chromosome 2"/>
</dbReference>
<sequence>MYTGHVSIILSVISGSIPSKSLITTSKKIQRNEIMKHRLGRDDVCDSACRSILARYDPATRSCIHYIIYVDRSKEACSADRCRLCYAAKISTLFVSITQRRLPPLIDADMRHRYYRAEISTLFMSITQRRLAPLMTQTCAIMQQKSQHYLWRSIKTCSAYRCRHASSLLCSKNLSIIYVDQSKQAFYADRCRHASSLLYRYYAAEMSTLFVSTIKEGLLADMICVIAIMQQKSQHYLCQSIKEGLLADMRCVIALMQQKSEKD</sequence>
<dbReference type="EMBL" id="CM055093">
    <property type="protein sequence ID" value="KAJ7565668.1"/>
    <property type="molecule type" value="Genomic_DNA"/>
</dbReference>
<protein>
    <submittedName>
        <fullName evidence="1">Uncharacterized protein</fullName>
    </submittedName>
</protein>
<comment type="caution">
    <text evidence="1">The sequence shown here is derived from an EMBL/GenBank/DDBJ whole genome shotgun (WGS) entry which is preliminary data.</text>
</comment>
<gene>
    <name evidence="1" type="ORF">O6H91_02G070100</name>
</gene>
<evidence type="ECO:0000313" key="1">
    <source>
        <dbReference type="EMBL" id="KAJ7565668.1"/>
    </source>
</evidence>
<organism evidence="1 2">
    <name type="scientific">Diphasiastrum complanatum</name>
    <name type="common">Issler's clubmoss</name>
    <name type="synonym">Lycopodium complanatum</name>
    <dbReference type="NCBI Taxonomy" id="34168"/>
    <lineage>
        <taxon>Eukaryota</taxon>
        <taxon>Viridiplantae</taxon>
        <taxon>Streptophyta</taxon>
        <taxon>Embryophyta</taxon>
        <taxon>Tracheophyta</taxon>
        <taxon>Lycopodiopsida</taxon>
        <taxon>Lycopodiales</taxon>
        <taxon>Lycopodiaceae</taxon>
        <taxon>Lycopodioideae</taxon>
        <taxon>Diphasiastrum</taxon>
    </lineage>
</organism>
<evidence type="ECO:0000313" key="2">
    <source>
        <dbReference type="Proteomes" id="UP001162992"/>
    </source>
</evidence>